<reference evidence="1" key="1">
    <citation type="journal article" date="2021" name="IMA Fungus">
        <title>Genomic characterization of three marine fungi, including Emericellopsis atlantica sp. nov. with signatures of a generalist lifestyle and marine biomass degradation.</title>
        <authorList>
            <person name="Hagestad O.C."/>
            <person name="Hou L."/>
            <person name="Andersen J.H."/>
            <person name="Hansen E.H."/>
            <person name="Altermark B."/>
            <person name="Li C."/>
            <person name="Kuhnert E."/>
            <person name="Cox R.J."/>
            <person name="Crous P.W."/>
            <person name="Spatafora J.W."/>
            <person name="Lail K."/>
            <person name="Amirebrahimi M."/>
            <person name="Lipzen A."/>
            <person name="Pangilinan J."/>
            <person name="Andreopoulos W."/>
            <person name="Hayes R.D."/>
            <person name="Ng V."/>
            <person name="Grigoriev I.V."/>
            <person name="Jackson S.A."/>
            <person name="Sutton T.D.S."/>
            <person name="Dobson A.D.W."/>
            <person name="Rama T."/>
        </authorList>
    </citation>
    <scope>NUCLEOTIDE SEQUENCE</scope>
    <source>
        <strain evidence="1">TRa018bII</strain>
    </source>
</reference>
<dbReference type="AlphaFoldDB" id="A0A9P7YTX6"/>
<dbReference type="GO" id="GO:0016874">
    <property type="term" value="F:ligase activity"/>
    <property type="evidence" value="ECO:0007669"/>
    <property type="project" value="UniProtKB-KW"/>
</dbReference>
<gene>
    <name evidence="1" type="ORF">BJ875DRAFT_447979</name>
</gene>
<dbReference type="OrthoDB" id="2967263at2759"/>
<accession>A0A9P7YTX6</accession>
<name>A0A9P7YTX6_9HELO</name>
<comment type="caution">
    <text evidence="1">The sequence shown here is derived from an EMBL/GenBank/DDBJ whole genome shotgun (WGS) entry which is preliminary data.</text>
</comment>
<dbReference type="SUPFAM" id="SSF55144">
    <property type="entry name" value="LigT-like"/>
    <property type="match status" value="1"/>
</dbReference>
<dbReference type="InterPro" id="IPR009097">
    <property type="entry name" value="Cyclic_Pdiesterase"/>
</dbReference>
<dbReference type="Proteomes" id="UP000824998">
    <property type="component" value="Unassembled WGS sequence"/>
</dbReference>
<sequence>MAAPHPESADARNHFEDLSGVDIASYKNPYDALIEACENDPSQIQARYDTHRTTRNGQQRANLLSPGFSGLILDPILQRLEDPSIEPGYQDPRNCLVFWARPPPHIRSLADKLQQELRGLAPNLWLMPLLNLHMTALELTHSLTSPQIEAIITTLGTPAIESMTDYPFSHRARLIKPALSFDGAAIALSFLPGAGESLLPVSAISSSDSRAREADNFSYHHLRRDLFNLAVRTGVEVDSRYVVPSSHITLGRFLAQDDHDGEKKMEGWLKKIDDLNIWLEDEYWPREGAERREDAEWIIGQEKGLDFRKGALWYGGGETVRVGKGF</sequence>
<organism evidence="1 2">
    <name type="scientific">Amylocarpus encephaloides</name>
    <dbReference type="NCBI Taxonomy" id="45428"/>
    <lineage>
        <taxon>Eukaryota</taxon>
        <taxon>Fungi</taxon>
        <taxon>Dikarya</taxon>
        <taxon>Ascomycota</taxon>
        <taxon>Pezizomycotina</taxon>
        <taxon>Leotiomycetes</taxon>
        <taxon>Helotiales</taxon>
        <taxon>Helotiales incertae sedis</taxon>
        <taxon>Amylocarpus</taxon>
    </lineage>
</organism>
<evidence type="ECO:0000313" key="1">
    <source>
        <dbReference type="EMBL" id="KAG9239647.1"/>
    </source>
</evidence>
<proteinExistence type="predicted"/>
<dbReference type="EMBL" id="MU251357">
    <property type="protein sequence ID" value="KAG9239647.1"/>
    <property type="molecule type" value="Genomic_DNA"/>
</dbReference>
<keyword evidence="1" id="KW-0436">Ligase</keyword>
<protein>
    <submittedName>
        <fullName evidence="1">RNA ligase/cyclic nucleotide phosphodiesterase</fullName>
    </submittedName>
</protein>
<keyword evidence="2" id="KW-1185">Reference proteome</keyword>
<evidence type="ECO:0000313" key="2">
    <source>
        <dbReference type="Proteomes" id="UP000824998"/>
    </source>
</evidence>